<dbReference type="EMBL" id="JAGFBR010000004">
    <property type="protein sequence ID" value="KAH0467647.1"/>
    <property type="molecule type" value="Genomic_DNA"/>
</dbReference>
<evidence type="ECO:0000256" key="3">
    <source>
        <dbReference type="ARBA" id="ARBA00011599"/>
    </source>
</evidence>
<comment type="similarity">
    <text evidence="2">Belongs to the IF-1 family.</text>
</comment>
<dbReference type="Proteomes" id="UP000775213">
    <property type="component" value="Unassembled WGS sequence"/>
</dbReference>
<dbReference type="GO" id="GO:0005829">
    <property type="term" value="C:cytosol"/>
    <property type="evidence" value="ECO:0007669"/>
    <property type="project" value="TreeGrafter"/>
</dbReference>
<dbReference type="GO" id="GO:0043022">
    <property type="term" value="F:ribosome binding"/>
    <property type="evidence" value="ECO:0007669"/>
    <property type="project" value="TreeGrafter"/>
</dbReference>
<dbReference type="SUPFAM" id="SSF50249">
    <property type="entry name" value="Nucleic acid-binding proteins"/>
    <property type="match status" value="1"/>
</dbReference>
<evidence type="ECO:0000256" key="6">
    <source>
        <dbReference type="PROSITE-ProRule" id="PRU00181"/>
    </source>
</evidence>
<dbReference type="GO" id="GO:0003723">
    <property type="term" value="F:RNA binding"/>
    <property type="evidence" value="ECO:0007669"/>
    <property type="project" value="InterPro"/>
</dbReference>
<dbReference type="PANTHER" id="PTHR33370">
    <property type="entry name" value="TRANSLATION INITIATION FACTOR IF-1, CHLOROPLASTIC"/>
    <property type="match status" value="1"/>
</dbReference>
<dbReference type="GO" id="GO:0003743">
    <property type="term" value="F:translation initiation factor activity"/>
    <property type="evidence" value="ECO:0007669"/>
    <property type="project" value="UniProtKB-UniRule"/>
</dbReference>
<gene>
    <name evidence="8" type="ORF">IEQ34_002680</name>
</gene>
<reference evidence="8 9" key="1">
    <citation type="journal article" date="2021" name="Hortic Res">
        <title>Chromosome-scale assembly of the Dendrobium chrysotoxum genome enhances the understanding of orchid evolution.</title>
        <authorList>
            <person name="Zhang Y."/>
            <person name="Zhang G.Q."/>
            <person name="Zhang D."/>
            <person name="Liu X.D."/>
            <person name="Xu X.Y."/>
            <person name="Sun W.H."/>
            <person name="Yu X."/>
            <person name="Zhu X."/>
            <person name="Wang Z.W."/>
            <person name="Zhao X."/>
            <person name="Zhong W.Y."/>
            <person name="Chen H."/>
            <person name="Yin W.L."/>
            <person name="Huang T."/>
            <person name="Niu S.C."/>
            <person name="Liu Z.J."/>
        </authorList>
    </citation>
    <scope>NUCLEOTIDE SEQUENCE [LARGE SCALE GENOMIC DNA]</scope>
    <source>
        <strain evidence="8">Lindl</strain>
    </source>
</reference>
<dbReference type="InterPro" id="IPR012340">
    <property type="entry name" value="NA-bd_OB-fold"/>
</dbReference>
<evidence type="ECO:0000256" key="5">
    <source>
        <dbReference type="ARBA" id="ARBA00022917"/>
    </source>
</evidence>
<evidence type="ECO:0000256" key="2">
    <source>
        <dbReference type="ARBA" id="ARBA00010939"/>
    </source>
</evidence>
<keyword evidence="9" id="KW-1185">Reference proteome</keyword>
<evidence type="ECO:0000313" key="9">
    <source>
        <dbReference type="Proteomes" id="UP000775213"/>
    </source>
</evidence>
<dbReference type="Pfam" id="PF01176">
    <property type="entry name" value="eIF-1a"/>
    <property type="match status" value="1"/>
</dbReference>
<proteinExistence type="inferred from homology"/>
<comment type="caution">
    <text evidence="8">The sequence shown here is derived from an EMBL/GenBank/DDBJ whole genome shotgun (WGS) entry which is preliminary data.</text>
</comment>
<dbReference type="AlphaFoldDB" id="A0AAV7HH81"/>
<keyword evidence="4 6" id="KW-0396">Initiation factor</keyword>
<evidence type="ECO:0000313" key="8">
    <source>
        <dbReference type="EMBL" id="KAH0467647.1"/>
    </source>
</evidence>
<keyword evidence="5 6" id="KW-0648">Protein biosynthesis</keyword>
<evidence type="ECO:0000259" key="7">
    <source>
        <dbReference type="PROSITE" id="PS50832"/>
    </source>
</evidence>
<protein>
    <recommendedName>
        <fullName evidence="7">S1-like domain-containing protein</fullName>
    </recommendedName>
</protein>
<evidence type="ECO:0000256" key="1">
    <source>
        <dbReference type="ARBA" id="ARBA00003935"/>
    </source>
</evidence>
<accession>A0AAV7HH81</accession>
<comment type="subunit">
    <text evidence="3">Component of the 30S ribosomal translation pre-initiation complex which assembles on the 30S ribosome in the order IF-2 and IF-3, IF-1 and N-formylmethionyl-tRNA(fMet); mRNA recruitment can occur at any time during PIC assembly.</text>
</comment>
<dbReference type="Gene3D" id="2.40.50.140">
    <property type="entry name" value="Nucleic acid-binding proteins"/>
    <property type="match status" value="1"/>
</dbReference>
<dbReference type="InterPro" id="IPR006196">
    <property type="entry name" value="RNA-binding_domain_S1_IF1"/>
</dbReference>
<name>A0AAV7HH81_DENCH</name>
<sequence length="226" mass="25993">MYHPVQYYDHPGRYDCINQKLIAFLNYQTNLVLLSKLMQENQAILAEFSAETNTPETTTALPTELSVDHLMTNFLEKIAPLNYQRINHRVCAGVSNLPTHILLVSGRFSTGKAIGKTISQTFWRNYAMEILTAISTVISDGRIRRSFIRILPGDRVKIEMSRYDSTRGRLIYRLRRSRGKLDPKWDLVKKVFSNGVYQLATIEDGRIIPPVNGKFHPYPRKPASFF</sequence>
<dbReference type="PROSITE" id="PS50832">
    <property type="entry name" value="S1_IF1_TYPE"/>
    <property type="match status" value="1"/>
</dbReference>
<evidence type="ECO:0000256" key="4">
    <source>
        <dbReference type="ARBA" id="ARBA00022540"/>
    </source>
</evidence>
<feature type="domain" description="S1-like" evidence="7">
    <location>
        <begin position="141"/>
        <end position="175"/>
    </location>
</feature>
<dbReference type="InterPro" id="IPR004368">
    <property type="entry name" value="TIF_IF1"/>
</dbReference>
<organism evidence="8 9">
    <name type="scientific">Dendrobium chrysotoxum</name>
    <name type="common">Orchid</name>
    <dbReference type="NCBI Taxonomy" id="161865"/>
    <lineage>
        <taxon>Eukaryota</taxon>
        <taxon>Viridiplantae</taxon>
        <taxon>Streptophyta</taxon>
        <taxon>Embryophyta</taxon>
        <taxon>Tracheophyta</taxon>
        <taxon>Spermatophyta</taxon>
        <taxon>Magnoliopsida</taxon>
        <taxon>Liliopsida</taxon>
        <taxon>Asparagales</taxon>
        <taxon>Orchidaceae</taxon>
        <taxon>Epidendroideae</taxon>
        <taxon>Malaxideae</taxon>
        <taxon>Dendrobiinae</taxon>
        <taxon>Dendrobium</taxon>
    </lineage>
</organism>
<dbReference type="PANTHER" id="PTHR33370:SF1">
    <property type="entry name" value="TRANSLATION INITIATION FACTOR IF-1, CHLOROPLASTIC"/>
    <property type="match status" value="1"/>
</dbReference>
<comment type="function">
    <text evidence="1">One of the essential components for the initiation of protein synthesis. Stabilizes the binding of IF-2 and IF-3 on the 30S subunit to which N-formylmethionyl-tRNA(fMet) subsequently binds. Helps modulate mRNA selection, yielding the 30S pre-initiation complex (PIC). Upon addition of the 50S ribosomal subunit IF-1, IF-2 and IF-3 are released leaving the mature 70S translation initiation complex.</text>
</comment>